<organism evidence="3 4">
    <name type="scientific">Boseongicola aestuarii</name>
    <dbReference type="NCBI Taxonomy" id="1470561"/>
    <lineage>
        <taxon>Bacteria</taxon>
        <taxon>Pseudomonadati</taxon>
        <taxon>Pseudomonadota</taxon>
        <taxon>Alphaproteobacteria</taxon>
        <taxon>Rhodobacterales</taxon>
        <taxon>Paracoccaceae</taxon>
        <taxon>Boseongicola</taxon>
    </lineage>
</organism>
<dbReference type="Pfam" id="PF13670">
    <property type="entry name" value="PepSY_2"/>
    <property type="match status" value="1"/>
</dbReference>
<dbReference type="Proteomes" id="UP000201838">
    <property type="component" value="Unassembled WGS sequence"/>
</dbReference>
<feature type="domain" description="PepSY" evidence="2">
    <location>
        <begin position="82"/>
        <end position="143"/>
    </location>
</feature>
<dbReference type="AlphaFoldDB" id="A0A238IU68"/>
<keyword evidence="4" id="KW-1185">Reference proteome</keyword>
<accession>A0A238IU68</accession>
<evidence type="ECO:0000256" key="1">
    <source>
        <dbReference type="SAM" id="SignalP"/>
    </source>
</evidence>
<sequence length="147" mass="15911">MRNIRAIAVAVTCLFAGTVGAQTGAVCATCADSIERYFPNLPHMGGAVHLYPTEHLAQVSLECRTAFESTGPGNRRMGWGGTSPRPDYMGLRQIVATIEALGYTNVREIEFEGSHYEIEATNSDGVQVEIYVDAVTGKVLKSKRNDS</sequence>
<proteinExistence type="predicted"/>
<feature type="chain" id="PRO_5012421188" evidence="1">
    <location>
        <begin position="22"/>
        <end position="147"/>
    </location>
</feature>
<feature type="signal peptide" evidence="1">
    <location>
        <begin position="1"/>
        <end position="21"/>
    </location>
</feature>
<name>A0A238IU68_9RHOB</name>
<dbReference type="InterPro" id="IPR025711">
    <property type="entry name" value="PepSY"/>
</dbReference>
<dbReference type="OrthoDB" id="7365433at2"/>
<keyword evidence="1" id="KW-0732">Signal</keyword>
<evidence type="ECO:0000313" key="3">
    <source>
        <dbReference type="EMBL" id="SMX21918.1"/>
    </source>
</evidence>
<evidence type="ECO:0000259" key="2">
    <source>
        <dbReference type="Pfam" id="PF13670"/>
    </source>
</evidence>
<reference evidence="3 4" key="1">
    <citation type="submission" date="2017-05" db="EMBL/GenBank/DDBJ databases">
        <authorList>
            <person name="Song R."/>
            <person name="Chenine A.L."/>
            <person name="Ruprecht R.M."/>
        </authorList>
    </citation>
    <scope>NUCLEOTIDE SEQUENCE [LARGE SCALE GENOMIC DNA]</scope>
    <source>
        <strain evidence="3 4">CECT 8489</strain>
    </source>
</reference>
<protein>
    <submittedName>
        <fullName evidence="3">Peptidase propeptide and YPEB domain protein</fullName>
    </submittedName>
</protein>
<dbReference type="RefSeq" id="WP_093971947.1">
    <property type="nucleotide sequence ID" value="NZ_FXXQ01000001.1"/>
</dbReference>
<dbReference type="Gene3D" id="3.10.450.40">
    <property type="match status" value="1"/>
</dbReference>
<dbReference type="EMBL" id="FXXQ01000001">
    <property type="protein sequence ID" value="SMX21918.1"/>
    <property type="molecule type" value="Genomic_DNA"/>
</dbReference>
<evidence type="ECO:0000313" key="4">
    <source>
        <dbReference type="Proteomes" id="UP000201838"/>
    </source>
</evidence>
<gene>
    <name evidence="3" type="ORF">BOA8489_00005</name>
</gene>